<accession>A0A8J7YQ22</accession>
<name>A0A8J7YQ22_9ARCH</name>
<protein>
    <submittedName>
        <fullName evidence="1">Uncharacterized protein</fullName>
    </submittedName>
</protein>
<sequence length="68" mass="7545">MVNTMLTKINNALEVRDAMRVAREGVPGAYEKARIMGIVAKYQLIGSGPDCSANLIREHVLCARYEVH</sequence>
<gene>
    <name evidence="1" type="ORF">J9259_10005</name>
</gene>
<comment type="caution">
    <text evidence="1">The sequence shown here is derived from an EMBL/GenBank/DDBJ whole genome shotgun (WGS) entry which is preliminary data.</text>
</comment>
<reference evidence="1" key="1">
    <citation type="submission" date="2021-04" db="EMBL/GenBank/DDBJ databases">
        <title>Genomic insights into ecological role and evolution of a novel Thermoplasmata order Candidatus Sysuiplasmatales.</title>
        <authorList>
            <person name="Yuan Y."/>
        </authorList>
    </citation>
    <scope>NUCLEOTIDE SEQUENCE</scope>
    <source>
        <strain evidence="1">YP2-bin.285</strain>
    </source>
</reference>
<evidence type="ECO:0000313" key="2">
    <source>
        <dbReference type="Proteomes" id="UP000716004"/>
    </source>
</evidence>
<evidence type="ECO:0000313" key="1">
    <source>
        <dbReference type="EMBL" id="MBX8632825.1"/>
    </source>
</evidence>
<proteinExistence type="predicted"/>
<dbReference type="EMBL" id="JAGVSJ010000080">
    <property type="protein sequence ID" value="MBX8632825.1"/>
    <property type="molecule type" value="Genomic_DNA"/>
</dbReference>
<organism evidence="1 2">
    <name type="scientific">Candidatus Sysuiplasma superficiale</name>
    <dbReference type="NCBI Taxonomy" id="2823368"/>
    <lineage>
        <taxon>Archaea</taxon>
        <taxon>Methanobacteriati</taxon>
        <taxon>Thermoplasmatota</taxon>
        <taxon>Thermoplasmata</taxon>
        <taxon>Candidatus Sysuiplasmatales</taxon>
        <taxon>Candidatus Sysuiplasmataceae</taxon>
        <taxon>Candidatus Sysuiplasma</taxon>
    </lineage>
</organism>
<dbReference type="AlphaFoldDB" id="A0A8J7YQ22"/>
<feature type="non-terminal residue" evidence="1">
    <location>
        <position position="68"/>
    </location>
</feature>
<dbReference type="Proteomes" id="UP000716004">
    <property type="component" value="Unassembled WGS sequence"/>
</dbReference>